<feature type="signal peptide" evidence="7">
    <location>
        <begin position="1"/>
        <end position="26"/>
    </location>
</feature>
<dbReference type="PROSITE" id="PS51257">
    <property type="entry name" value="PROKAR_LIPOPROTEIN"/>
    <property type="match status" value="1"/>
</dbReference>
<comment type="similarity">
    <text evidence="5">Belongs to the bacterial solute-binding protein 9 family.</text>
</comment>
<dbReference type="PANTHER" id="PTHR42953">
    <property type="entry name" value="HIGH-AFFINITY ZINC UPTAKE SYSTEM PROTEIN ZNUA-RELATED"/>
    <property type="match status" value="1"/>
</dbReference>
<keyword evidence="2 5" id="KW-0813">Transport</keyword>
<dbReference type="InterPro" id="IPR006127">
    <property type="entry name" value="ZnuA-like"/>
</dbReference>
<dbReference type="PRINTS" id="PR00690">
    <property type="entry name" value="ADHESNFAMILY"/>
</dbReference>
<name>A0ABY4MXG9_9MICO</name>
<dbReference type="PRINTS" id="PR00691">
    <property type="entry name" value="ADHESINB"/>
</dbReference>
<dbReference type="InterPro" id="IPR006129">
    <property type="entry name" value="AdhesinB"/>
</dbReference>
<feature type="compositionally biased region" description="Acidic residues" evidence="6">
    <location>
        <begin position="124"/>
        <end position="138"/>
    </location>
</feature>
<proteinExistence type="inferred from homology"/>
<evidence type="ECO:0000256" key="4">
    <source>
        <dbReference type="ARBA" id="ARBA00022729"/>
    </source>
</evidence>
<evidence type="ECO:0000256" key="1">
    <source>
        <dbReference type="ARBA" id="ARBA00004196"/>
    </source>
</evidence>
<dbReference type="EMBL" id="CP097160">
    <property type="protein sequence ID" value="UQN14772.1"/>
    <property type="molecule type" value="Genomic_DNA"/>
</dbReference>
<sequence length="338" mass="35369">MRKFTRALLGTAGATVVAIGLTGCGAAVSGSADGLSVVTTTTQLHDFALNLTEGTDANVTSLFQPGSSVHSFEPTAADLETIRTADVVVINGMDLEPWIDDTLASAGFDGTVIDASEGITPMGTDDDEDVHEGEEDGDHEDHDHAAGNPHIWTSPANAEIMVRNVADGLETASADNADTITSNAEAYEAKLAELDTWIASSIDEVPVADRLLATNHDALTYYNDAYDITFVGSVMPSWEDNAEPSVAEVNDLVEKIKETGVPAVFTESQLKPTTAEAIAEQAGVKVYSGEDALYTDSLGAADSDGATYISATIHNTEQILDSWGATAAEVPASLTETN</sequence>
<evidence type="ECO:0000313" key="8">
    <source>
        <dbReference type="EMBL" id="UQN14772.1"/>
    </source>
</evidence>
<protein>
    <submittedName>
        <fullName evidence="8">Metal ABC transporter substrate-binding protein</fullName>
    </submittedName>
</protein>
<feature type="chain" id="PRO_5045739516" evidence="7">
    <location>
        <begin position="27"/>
        <end position="338"/>
    </location>
</feature>
<evidence type="ECO:0000256" key="7">
    <source>
        <dbReference type="SAM" id="SignalP"/>
    </source>
</evidence>
<dbReference type="PANTHER" id="PTHR42953:SF1">
    <property type="entry name" value="METAL-BINDING PROTEIN HI_0362-RELATED"/>
    <property type="match status" value="1"/>
</dbReference>
<keyword evidence="4 7" id="KW-0732">Signal</keyword>
<accession>A0ABY4MXG9</accession>
<comment type="subcellular location">
    <subcellularLocation>
        <location evidence="1">Cell envelope</location>
    </subcellularLocation>
</comment>
<keyword evidence="3" id="KW-0479">Metal-binding</keyword>
<dbReference type="Pfam" id="PF01297">
    <property type="entry name" value="ZnuA"/>
    <property type="match status" value="1"/>
</dbReference>
<evidence type="ECO:0000256" key="6">
    <source>
        <dbReference type="SAM" id="MobiDB-lite"/>
    </source>
</evidence>
<dbReference type="InterPro" id="IPR050492">
    <property type="entry name" value="Bact_metal-bind_prot9"/>
</dbReference>
<evidence type="ECO:0000256" key="5">
    <source>
        <dbReference type="RuleBase" id="RU003512"/>
    </source>
</evidence>
<evidence type="ECO:0000256" key="2">
    <source>
        <dbReference type="ARBA" id="ARBA00022448"/>
    </source>
</evidence>
<dbReference type="InterPro" id="IPR006128">
    <property type="entry name" value="Lipoprotein_PsaA-like"/>
</dbReference>
<reference evidence="8" key="1">
    <citation type="submission" date="2022-05" db="EMBL/GenBank/DDBJ databases">
        <title>Complete genome sequence of toluene-degrading Gulosibacter sediminis strain ACHW.36C.</title>
        <authorList>
            <person name="Wai A.C."/>
            <person name="Lai G.K."/>
            <person name="Griffin S.D."/>
            <person name="Leung F.C."/>
        </authorList>
    </citation>
    <scope>NUCLEOTIDE SEQUENCE [LARGE SCALE GENOMIC DNA]</scope>
    <source>
        <strain evidence="8">ACHW.36C</strain>
    </source>
</reference>
<organism evidence="8">
    <name type="scientific">Gulosibacter sediminis</name>
    <dbReference type="NCBI Taxonomy" id="1729695"/>
    <lineage>
        <taxon>Bacteria</taxon>
        <taxon>Bacillati</taxon>
        <taxon>Actinomycetota</taxon>
        <taxon>Actinomycetes</taxon>
        <taxon>Micrococcales</taxon>
        <taxon>Microbacteriaceae</taxon>
        <taxon>Gulosibacter</taxon>
    </lineage>
</organism>
<feature type="region of interest" description="Disordered" evidence="6">
    <location>
        <begin position="118"/>
        <end position="151"/>
    </location>
</feature>
<dbReference type="SUPFAM" id="SSF53807">
    <property type="entry name" value="Helical backbone' metal receptor"/>
    <property type="match status" value="1"/>
</dbReference>
<gene>
    <name evidence="8" type="ORF">M3M28_12120</name>
</gene>
<evidence type="ECO:0000256" key="3">
    <source>
        <dbReference type="ARBA" id="ARBA00022723"/>
    </source>
</evidence>
<dbReference type="Gene3D" id="3.40.50.1980">
    <property type="entry name" value="Nitrogenase molybdenum iron protein domain"/>
    <property type="match status" value="2"/>
</dbReference>